<name>A0AC61MXP9_9FIRM</name>
<protein>
    <submittedName>
        <fullName evidence="1">MoxR family ATPase</fullName>
    </submittedName>
</protein>
<accession>A0AC61MXP9</accession>
<organism evidence="1 2">
    <name type="scientific">Aristaeella hokkaidonensis</name>
    <dbReference type="NCBI Taxonomy" id="3046382"/>
    <lineage>
        <taxon>Bacteria</taxon>
        <taxon>Bacillati</taxon>
        <taxon>Bacillota</taxon>
        <taxon>Clostridia</taxon>
        <taxon>Eubacteriales</taxon>
        <taxon>Aristaeellaceae</taxon>
        <taxon>Aristaeella</taxon>
    </lineage>
</organism>
<keyword evidence="2" id="KW-1185">Reference proteome</keyword>
<reference evidence="1" key="1">
    <citation type="submission" date="2021-01" db="EMBL/GenBank/DDBJ databases">
        <title>Complete genome sequence of Clostridiales bacterium R-7.</title>
        <authorList>
            <person name="Mahoney-Kurpe S.C."/>
            <person name="Palevich N."/>
            <person name="Koike S."/>
            <person name="Moon C.D."/>
            <person name="Attwood G.T."/>
        </authorList>
    </citation>
    <scope>NUCLEOTIDE SEQUENCE</scope>
    <source>
        <strain evidence="1">R-7</strain>
    </source>
</reference>
<dbReference type="EMBL" id="CP068393">
    <property type="protein sequence ID" value="QUC67764.1"/>
    <property type="molecule type" value="Genomic_DNA"/>
</dbReference>
<dbReference type="Proteomes" id="UP000682782">
    <property type="component" value="Chromosome"/>
</dbReference>
<sequence length="314" mass="34403">MINPGRMVLALQQNISKAVVGKEEAIEYALIALLCKGHVLIEDVPGVGKTTLASALARSLDCSFRRIQFTPDLMPSDVTGFTMVNFQTGEMEFKEGAVMSQIVLADEINRTSPKTQSALLEVMEEHQVTVDGVTHPLPQPFIVLATQNPGEFVGTYPLPEAQVDRFFLRISIGYPTVEQEMDVLERYSGSVIPMTTIEPICSAQDVLAMQEQVTTVYCSPEIRNYVASLAAATRNDPSFSLGASTRAAIALIRGAQACAMLDDRDFVLPEDVQHMFLPVMAHRMILSPEAKMKGIPAEQFLLTTLQNTSVPVKL</sequence>
<proteinExistence type="predicted"/>
<gene>
    <name evidence="1" type="ORF">JYE49_03395</name>
</gene>
<evidence type="ECO:0000313" key="2">
    <source>
        <dbReference type="Proteomes" id="UP000682782"/>
    </source>
</evidence>
<evidence type="ECO:0000313" key="1">
    <source>
        <dbReference type="EMBL" id="QUC67764.1"/>
    </source>
</evidence>